<dbReference type="EMBL" id="BMHP01000007">
    <property type="protein sequence ID" value="GGD94894.1"/>
    <property type="molecule type" value="Genomic_DNA"/>
</dbReference>
<evidence type="ECO:0000313" key="2">
    <source>
        <dbReference type="Proteomes" id="UP000612456"/>
    </source>
</evidence>
<keyword evidence="2" id="KW-1185">Reference proteome</keyword>
<protein>
    <submittedName>
        <fullName evidence="1">Uncharacterized protein</fullName>
    </submittedName>
</protein>
<reference evidence="1" key="2">
    <citation type="submission" date="2020-09" db="EMBL/GenBank/DDBJ databases">
        <authorList>
            <person name="Sun Q."/>
            <person name="Zhou Y."/>
        </authorList>
    </citation>
    <scope>NUCLEOTIDE SEQUENCE</scope>
    <source>
        <strain evidence="1">CGMCC 1.15178</strain>
    </source>
</reference>
<gene>
    <name evidence="1" type="ORF">GCM10010911_61960</name>
</gene>
<accession>A0A916ZFU5</accession>
<sequence length="53" mass="6230">MLLKFAFKDILDDHRFKNTTRVNIRNYQTLRGEFINYCVNVLLKCTGGYDASI</sequence>
<reference evidence="1" key="1">
    <citation type="journal article" date="2014" name="Int. J. Syst. Evol. Microbiol.">
        <title>Complete genome sequence of Corynebacterium casei LMG S-19264T (=DSM 44701T), isolated from a smear-ripened cheese.</title>
        <authorList>
            <consortium name="US DOE Joint Genome Institute (JGI-PGF)"/>
            <person name="Walter F."/>
            <person name="Albersmeier A."/>
            <person name="Kalinowski J."/>
            <person name="Ruckert C."/>
        </authorList>
    </citation>
    <scope>NUCLEOTIDE SEQUENCE</scope>
    <source>
        <strain evidence="1">CGMCC 1.15178</strain>
    </source>
</reference>
<name>A0A916ZFU5_9BACL</name>
<proteinExistence type="predicted"/>
<dbReference type="Proteomes" id="UP000612456">
    <property type="component" value="Unassembled WGS sequence"/>
</dbReference>
<organism evidence="1 2">
    <name type="scientific">Paenibacillus nasutitermitis</name>
    <dbReference type="NCBI Taxonomy" id="1652958"/>
    <lineage>
        <taxon>Bacteria</taxon>
        <taxon>Bacillati</taxon>
        <taxon>Bacillota</taxon>
        <taxon>Bacilli</taxon>
        <taxon>Bacillales</taxon>
        <taxon>Paenibacillaceae</taxon>
        <taxon>Paenibacillus</taxon>
    </lineage>
</organism>
<comment type="caution">
    <text evidence="1">The sequence shown here is derived from an EMBL/GenBank/DDBJ whole genome shotgun (WGS) entry which is preliminary data.</text>
</comment>
<evidence type="ECO:0000313" key="1">
    <source>
        <dbReference type="EMBL" id="GGD94894.1"/>
    </source>
</evidence>
<dbReference type="AlphaFoldDB" id="A0A916ZFU5"/>